<organism evidence="6 7">
    <name type="scientific">Alteromonas arenosi</name>
    <dbReference type="NCBI Taxonomy" id="3055817"/>
    <lineage>
        <taxon>Bacteria</taxon>
        <taxon>Pseudomonadati</taxon>
        <taxon>Pseudomonadota</taxon>
        <taxon>Gammaproteobacteria</taxon>
        <taxon>Alteromonadales</taxon>
        <taxon>Alteromonadaceae</taxon>
        <taxon>Alteromonas/Salinimonas group</taxon>
        <taxon>Alteromonas</taxon>
    </lineage>
</organism>
<feature type="signal peptide" evidence="5">
    <location>
        <begin position="1"/>
        <end position="19"/>
    </location>
</feature>
<dbReference type="Gene3D" id="1.10.490.10">
    <property type="entry name" value="Globins"/>
    <property type="match status" value="1"/>
</dbReference>
<feature type="chain" id="PRO_5046313025" evidence="5">
    <location>
        <begin position="20"/>
        <end position="137"/>
    </location>
</feature>
<comment type="caution">
    <text evidence="6">The sequence shown here is derived from an EMBL/GenBank/DDBJ whole genome shotgun (WGS) entry which is preliminary data.</text>
</comment>
<dbReference type="InterPro" id="IPR009050">
    <property type="entry name" value="Globin-like_sf"/>
</dbReference>
<evidence type="ECO:0000256" key="3">
    <source>
        <dbReference type="ARBA" id="ARBA00022723"/>
    </source>
</evidence>
<keyword evidence="3" id="KW-0479">Metal-binding</keyword>
<keyword evidence="1" id="KW-0813">Transport</keyword>
<dbReference type="RefSeq" id="WP_289364842.1">
    <property type="nucleotide sequence ID" value="NZ_JAUCBP010000007.1"/>
</dbReference>
<keyword evidence="2" id="KW-0349">Heme</keyword>
<name>A0ABT7SWI3_9ALTE</name>
<keyword evidence="5" id="KW-0732">Signal</keyword>
<evidence type="ECO:0000256" key="2">
    <source>
        <dbReference type="ARBA" id="ARBA00022617"/>
    </source>
</evidence>
<dbReference type="SUPFAM" id="SSF46458">
    <property type="entry name" value="Globin-like"/>
    <property type="match status" value="1"/>
</dbReference>
<dbReference type="InterPro" id="IPR012292">
    <property type="entry name" value="Globin/Proto"/>
</dbReference>
<dbReference type="Proteomes" id="UP001234343">
    <property type="component" value="Unassembled WGS sequence"/>
</dbReference>
<evidence type="ECO:0000313" key="7">
    <source>
        <dbReference type="Proteomes" id="UP001234343"/>
    </source>
</evidence>
<dbReference type="PROSITE" id="PS51257">
    <property type="entry name" value="PROKAR_LIPOPROTEIN"/>
    <property type="match status" value="1"/>
</dbReference>
<dbReference type="InterPro" id="IPR001486">
    <property type="entry name" value="Hemoglobin_trunc"/>
</dbReference>
<evidence type="ECO:0000256" key="5">
    <source>
        <dbReference type="SAM" id="SignalP"/>
    </source>
</evidence>
<evidence type="ECO:0000313" key="6">
    <source>
        <dbReference type="EMBL" id="MDM7860546.1"/>
    </source>
</evidence>
<dbReference type="EMBL" id="JAUCBP010000007">
    <property type="protein sequence ID" value="MDM7860546.1"/>
    <property type="molecule type" value="Genomic_DNA"/>
</dbReference>
<proteinExistence type="predicted"/>
<keyword evidence="7" id="KW-1185">Reference proteome</keyword>
<dbReference type="Pfam" id="PF01152">
    <property type="entry name" value="Bac_globin"/>
    <property type="match status" value="1"/>
</dbReference>
<accession>A0ABT7SWI3</accession>
<keyword evidence="4" id="KW-0408">Iron</keyword>
<dbReference type="CDD" id="cd00454">
    <property type="entry name" value="TrHb1_N"/>
    <property type="match status" value="1"/>
</dbReference>
<protein>
    <submittedName>
        <fullName evidence="6">Group 1 truncated hemoglobin</fullName>
    </submittedName>
</protein>
<reference evidence="6 7" key="1">
    <citation type="submission" date="2023-06" db="EMBL/GenBank/DDBJ databases">
        <title>Alteromonas sp. ASW11-36 isolated from intertidal sand.</title>
        <authorList>
            <person name="Li Y."/>
        </authorList>
    </citation>
    <scope>NUCLEOTIDE SEQUENCE [LARGE SCALE GENOMIC DNA]</scope>
    <source>
        <strain evidence="6 7">ASW11-36</strain>
    </source>
</reference>
<gene>
    <name evidence="6" type="ORF">QTP81_08055</name>
</gene>
<sequence>MRILSFILLVALMSGCALNQTTVFEQLGGHSKVNEIVENFVIEIERDPVILAYFEGANIDRFVTKLSEQICQRTGGPCEYTGDTMEQVHAGMNITEADFNRTVDLLINAMNRADVPHTLQNQVLNALAPTRKEMLYL</sequence>
<evidence type="ECO:0000256" key="4">
    <source>
        <dbReference type="ARBA" id="ARBA00023004"/>
    </source>
</evidence>
<evidence type="ECO:0000256" key="1">
    <source>
        <dbReference type="ARBA" id="ARBA00022448"/>
    </source>
</evidence>